<gene>
    <name evidence="2" type="ORF">EGM_14370</name>
</gene>
<dbReference type="InterPro" id="IPR051744">
    <property type="entry name" value="AP2_assoc_SerThr_kinase"/>
</dbReference>
<protein>
    <recommendedName>
        <fullName evidence="3">BMP-2-inducible protein kinase C-terminal domain-containing protein</fullName>
    </recommendedName>
</protein>
<feature type="non-terminal residue" evidence="2">
    <location>
        <position position="357"/>
    </location>
</feature>
<dbReference type="PANTHER" id="PTHR47907">
    <property type="entry name" value="PROTEIN KINASE DOMAIN-CONTAINING PROTEIN"/>
    <property type="match status" value="1"/>
</dbReference>
<dbReference type="PANTHER" id="PTHR47907:SF4">
    <property type="entry name" value="BMP-2-INDUCIBLE PROTEIN KINASE ISOFORM X1"/>
    <property type="match status" value="1"/>
</dbReference>
<name>G7P535_MACFA</name>
<dbReference type="Gene3D" id="1.10.510.10">
    <property type="entry name" value="Transferase(Phosphotransferase) domain 1"/>
    <property type="match status" value="1"/>
</dbReference>
<reference evidence="2" key="1">
    <citation type="journal article" date="2011" name="Nat. Biotechnol.">
        <title>Genome sequencing and comparison of two nonhuman primate animal models, the cynomolgus and Chinese rhesus macaques.</title>
        <authorList>
            <person name="Yan G."/>
            <person name="Zhang G."/>
            <person name="Fang X."/>
            <person name="Zhang Y."/>
            <person name="Li C."/>
            <person name="Ling F."/>
            <person name="Cooper D.N."/>
            <person name="Li Q."/>
            <person name="Li Y."/>
            <person name="van Gool A.J."/>
            <person name="Du H."/>
            <person name="Chen J."/>
            <person name="Chen R."/>
            <person name="Zhang P."/>
            <person name="Huang Z."/>
            <person name="Thompson J.R."/>
            <person name="Meng Y."/>
            <person name="Bai Y."/>
            <person name="Wang J."/>
            <person name="Zhuo M."/>
            <person name="Wang T."/>
            <person name="Huang Y."/>
            <person name="Wei L."/>
            <person name="Li J."/>
            <person name="Wang Z."/>
            <person name="Hu H."/>
            <person name="Yang P."/>
            <person name="Le L."/>
            <person name="Stenson P.D."/>
            <person name="Li B."/>
            <person name="Liu X."/>
            <person name="Ball E.V."/>
            <person name="An N."/>
            <person name="Huang Q."/>
            <person name="Zhang Y."/>
            <person name="Fan W."/>
            <person name="Zhang X."/>
            <person name="Li Y."/>
            <person name="Wang W."/>
            <person name="Katze M.G."/>
            <person name="Su B."/>
            <person name="Nielsen R."/>
            <person name="Yang H."/>
            <person name="Wang J."/>
            <person name="Wang X."/>
            <person name="Wang J."/>
        </authorList>
    </citation>
    <scope>NUCLEOTIDE SEQUENCE [LARGE SCALE GENOMIC DNA]</scope>
    <source>
        <strain evidence="2">CE-4</strain>
    </source>
</reference>
<feature type="non-terminal residue" evidence="2">
    <location>
        <position position="1"/>
    </location>
</feature>
<evidence type="ECO:0000256" key="1">
    <source>
        <dbReference type="SAM" id="MobiDB-lite"/>
    </source>
</evidence>
<dbReference type="EMBL" id="CM001280">
    <property type="protein sequence ID" value="EHH53684.1"/>
    <property type="molecule type" value="Genomic_DNA"/>
</dbReference>
<feature type="region of interest" description="Disordered" evidence="1">
    <location>
        <begin position="69"/>
        <end position="91"/>
    </location>
</feature>
<evidence type="ECO:0008006" key="3">
    <source>
        <dbReference type="Google" id="ProtNLM"/>
    </source>
</evidence>
<dbReference type="Proteomes" id="UP000009130">
    <property type="component" value="Chromosome 5"/>
</dbReference>
<proteinExistence type="predicted"/>
<dbReference type="eggNOG" id="KOG1989">
    <property type="taxonomic scope" value="Eukaryota"/>
</dbReference>
<organism>
    <name type="scientific">Macaca fascicularis</name>
    <name type="common">Crab-eating macaque</name>
    <name type="synonym">Cynomolgus monkey</name>
    <dbReference type="NCBI Taxonomy" id="9541"/>
    <lineage>
        <taxon>Eukaryota</taxon>
        <taxon>Metazoa</taxon>
        <taxon>Chordata</taxon>
        <taxon>Craniata</taxon>
        <taxon>Vertebrata</taxon>
        <taxon>Euteleostomi</taxon>
        <taxon>Mammalia</taxon>
        <taxon>Eutheria</taxon>
        <taxon>Euarchontoglires</taxon>
        <taxon>Primates</taxon>
        <taxon>Haplorrhini</taxon>
        <taxon>Catarrhini</taxon>
        <taxon>Cercopithecidae</taxon>
        <taxon>Cercopithecinae</taxon>
        <taxon>Macaca</taxon>
    </lineage>
</organism>
<sequence>LSGFMLEPDPEHRPDIFQVSYFAFKFAKKDCPVSNINNSSIPSALPEPMTASEAAARKSQIKARITDTIGPTETSIAPRQRPKANSTTTATPSVLTIQSSATPVKVLAPGEFGNHRPKGALRPGNGPEILLGQGLPQQPPQQHRVLQQLQQGDWRLQQLHLQHRHPRSVKLMQQIEYHKHFPQFSDYEIIFNLQSVKYYQHATQQQQMLQQQFLMHSVYQPQPSASQYPTMMQQYQQAFFQQQMLAQHQPSQQQASPEYLTSPQEFSPALVSYTSSLPAQVGTIMDSSYSANRSVADKEAIANFTNQKNISNPPDMSGWNPFGEDNFSKLTEEELLDREFDLLRSSKGHLKAYFASQ</sequence>
<evidence type="ECO:0000313" key="2">
    <source>
        <dbReference type="EMBL" id="EHH53684.1"/>
    </source>
</evidence>
<dbReference type="AlphaFoldDB" id="G7P535"/>
<accession>G7P535</accession>